<keyword evidence="4" id="KW-0297">G-protein coupled receptor</keyword>
<evidence type="ECO:0000256" key="7">
    <source>
        <dbReference type="ARBA" id="ARBA00023180"/>
    </source>
</evidence>
<dbReference type="PROSITE" id="PS50259">
    <property type="entry name" value="G_PROTEIN_RECEP_F3_4"/>
    <property type="match status" value="1"/>
</dbReference>
<evidence type="ECO:0000256" key="5">
    <source>
        <dbReference type="ARBA" id="ARBA00023136"/>
    </source>
</evidence>
<organism evidence="13 14">
    <name type="scientific">Seminavis robusta</name>
    <dbReference type="NCBI Taxonomy" id="568900"/>
    <lineage>
        <taxon>Eukaryota</taxon>
        <taxon>Sar</taxon>
        <taxon>Stramenopiles</taxon>
        <taxon>Ochrophyta</taxon>
        <taxon>Bacillariophyta</taxon>
        <taxon>Bacillariophyceae</taxon>
        <taxon>Bacillariophycidae</taxon>
        <taxon>Naviculales</taxon>
        <taxon>Naviculaceae</taxon>
        <taxon>Seminavis</taxon>
    </lineage>
</organism>
<feature type="transmembrane region" description="Helical" evidence="10">
    <location>
        <begin position="806"/>
        <end position="824"/>
    </location>
</feature>
<evidence type="ECO:0000256" key="2">
    <source>
        <dbReference type="ARBA" id="ARBA00022692"/>
    </source>
</evidence>
<evidence type="ECO:0000256" key="9">
    <source>
        <dbReference type="SAM" id="MobiDB-lite"/>
    </source>
</evidence>
<dbReference type="Pfam" id="PF00003">
    <property type="entry name" value="7tm_3"/>
    <property type="match status" value="1"/>
</dbReference>
<feature type="compositionally biased region" description="Basic and acidic residues" evidence="9">
    <location>
        <begin position="898"/>
        <end position="919"/>
    </location>
</feature>
<evidence type="ECO:0000259" key="12">
    <source>
        <dbReference type="PROSITE" id="PS50259"/>
    </source>
</evidence>
<evidence type="ECO:0000256" key="3">
    <source>
        <dbReference type="ARBA" id="ARBA00022989"/>
    </source>
</evidence>
<dbReference type="AlphaFoldDB" id="A0A9N8H4B5"/>
<reference evidence="13" key="1">
    <citation type="submission" date="2020-06" db="EMBL/GenBank/DDBJ databases">
        <authorList>
            <consortium name="Plant Systems Biology data submission"/>
        </authorList>
    </citation>
    <scope>NUCLEOTIDE SEQUENCE</scope>
    <source>
        <strain evidence="13">D6</strain>
    </source>
</reference>
<evidence type="ECO:0000256" key="8">
    <source>
        <dbReference type="ARBA" id="ARBA00023224"/>
    </source>
</evidence>
<name>A0A9N8H4B5_9STRA</name>
<feature type="transmembrane region" description="Helical" evidence="10">
    <location>
        <begin position="737"/>
        <end position="761"/>
    </location>
</feature>
<accession>A0A9N8H4B5</accession>
<feature type="transmembrane region" description="Helical" evidence="10">
    <location>
        <begin position="607"/>
        <end position="626"/>
    </location>
</feature>
<feature type="transmembrane region" description="Helical" evidence="10">
    <location>
        <begin position="681"/>
        <end position="702"/>
    </location>
</feature>
<keyword evidence="5 10" id="KW-0472">Membrane</keyword>
<dbReference type="GO" id="GO:0004965">
    <property type="term" value="F:G protein-coupled GABA receptor activity"/>
    <property type="evidence" value="ECO:0007669"/>
    <property type="project" value="InterPro"/>
</dbReference>
<keyword evidence="14" id="KW-1185">Reference proteome</keyword>
<comment type="subcellular location">
    <subcellularLocation>
        <location evidence="1">Membrane</location>
        <topology evidence="1">Multi-pass membrane protein</topology>
    </subcellularLocation>
</comment>
<protein>
    <recommendedName>
        <fullName evidence="12">G-protein coupled receptors family 3 profile domain-containing protein</fullName>
    </recommendedName>
</protein>
<keyword evidence="8" id="KW-0807">Transducer</keyword>
<feature type="transmembrane region" description="Helical" evidence="10">
    <location>
        <begin position="638"/>
        <end position="660"/>
    </location>
</feature>
<proteinExistence type="predicted"/>
<dbReference type="GO" id="GO:0038039">
    <property type="term" value="C:G protein-coupled receptor heterodimeric complex"/>
    <property type="evidence" value="ECO:0007669"/>
    <property type="project" value="TreeGrafter"/>
</dbReference>
<feature type="signal peptide" evidence="11">
    <location>
        <begin position="1"/>
        <end position="27"/>
    </location>
</feature>
<gene>
    <name evidence="13" type="ORF">SEMRO_58_G033710.1</name>
</gene>
<dbReference type="PANTHER" id="PTHR10519">
    <property type="entry name" value="GABA-B RECEPTOR"/>
    <property type="match status" value="1"/>
</dbReference>
<evidence type="ECO:0000313" key="13">
    <source>
        <dbReference type="EMBL" id="CAB9499317.1"/>
    </source>
</evidence>
<dbReference type="PANTHER" id="PTHR10519:SF20">
    <property type="entry name" value="G-PROTEIN COUPLED RECEPTOR 156-RELATED"/>
    <property type="match status" value="1"/>
</dbReference>
<dbReference type="OrthoDB" id="425344at2759"/>
<dbReference type="Proteomes" id="UP001153069">
    <property type="component" value="Unassembled WGS sequence"/>
</dbReference>
<dbReference type="EMBL" id="CAICTM010000057">
    <property type="protein sequence ID" value="CAB9499317.1"/>
    <property type="molecule type" value="Genomic_DNA"/>
</dbReference>
<keyword evidence="11" id="KW-0732">Signal</keyword>
<keyword evidence="2 10" id="KW-0812">Transmembrane</keyword>
<dbReference type="GO" id="GO:0007214">
    <property type="term" value="P:gamma-aminobutyric acid signaling pathway"/>
    <property type="evidence" value="ECO:0007669"/>
    <property type="project" value="TreeGrafter"/>
</dbReference>
<comment type="caution">
    <text evidence="13">The sequence shown here is derived from an EMBL/GenBank/DDBJ whole genome shotgun (WGS) entry which is preliminary data.</text>
</comment>
<feature type="transmembrane region" description="Helical" evidence="10">
    <location>
        <begin position="575"/>
        <end position="595"/>
    </location>
</feature>
<keyword evidence="6" id="KW-0675">Receptor</keyword>
<feature type="domain" description="G-protein coupled receptors family 3 profile" evidence="12">
    <location>
        <begin position="571"/>
        <end position="826"/>
    </location>
</feature>
<keyword evidence="7" id="KW-0325">Glycoprotein</keyword>
<evidence type="ECO:0000313" key="14">
    <source>
        <dbReference type="Proteomes" id="UP001153069"/>
    </source>
</evidence>
<sequence>MRRLFQPWGSPVALLLILVILARRSESSVLCNETYNPCEELLWKGSECRQGVCSNPFEKGCLVGMASTLQDEEKKEMLYSFLNKYNPSQIRVCSSDDPPTASAQGLCVNHSTSSTDRRQQDELYADYKEVRILSQNWESAYFSAWIMQIILSELLHVPTTIESLTRNHSLHNNFYDPLSRLEYGDTDIWSALKRANQLEASDCTLVQQRDDDDEEYQSCGNVVMESWYGVTEETQRHLEQGTIENLVPLGAIGQQALFVTKFTAEADPTILNLHGIQGDANRHKLAATFKRPTTWRDYCELVSPSNCTDPDDTVAQRPPLDEFEYDRMHVPDMYTGHFRDTDDNNCTLHPDTCTGHIADFPCGWTSYVIPQMYHNKIALRSEGKEQSKGYTYQQLSDMWAAANATNSNLVGIWWTPEAIHSTYLGSRAEMQRISLTWPTQQCQEKRIANEDRCNYETIEQQVGVPEGSCDEAPQMLYKNIVKNMHTATYHPSIPEAKRSPAYDTIKLFSISELQQSDILQAWINRNIDKWGFDLRMATCEYVVDNLDHIESLIPRTYPRVVREGSVYEDPLMMSALAWATLATVLTIASTIITYVRRECYAIRYAQLDFLLLLLLGLFLICLGAVVTVMDPNDFACSLSLWLVVLGYTIQLIPAIVKASAIHKLMKAAQRLQRLDLPKTQLFGTVLGVTTGVIIYLAVWTAMDPRQRKNEFFIHEEEVTEHGQTIVTMEPYCSSSGAFWNFVALAWYCFMMLMATVLAFKSRHIREEFNESKTLFLMVYAHFLFLVLLVASLLFDGALPEAYLVAIRSFIYSTDSIVTLLIYFLPKFTAHNEPRHMMHRQTSAVFPGNHNQIGGSSSIMNRFSPDHRNGSGQPGSSSFFNGHNSAPQDTSSIFNANRHQQERSPSTEESEEKPANDEDQ</sequence>
<dbReference type="InterPro" id="IPR017978">
    <property type="entry name" value="GPCR_3_C"/>
</dbReference>
<feature type="transmembrane region" description="Helical" evidence="10">
    <location>
        <begin position="773"/>
        <end position="794"/>
    </location>
</feature>
<evidence type="ECO:0000256" key="10">
    <source>
        <dbReference type="SAM" id="Phobius"/>
    </source>
</evidence>
<dbReference type="InterPro" id="IPR002455">
    <property type="entry name" value="GPCR3_GABA-B"/>
</dbReference>
<evidence type="ECO:0000256" key="4">
    <source>
        <dbReference type="ARBA" id="ARBA00023040"/>
    </source>
</evidence>
<keyword evidence="3 10" id="KW-1133">Transmembrane helix</keyword>
<evidence type="ECO:0000256" key="6">
    <source>
        <dbReference type="ARBA" id="ARBA00023170"/>
    </source>
</evidence>
<feature type="chain" id="PRO_5040406804" description="G-protein coupled receptors family 3 profile domain-containing protein" evidence="11">
    <location>
        <begin position="28"/>
        <end position="919"/>
    </location>
</feature>
<evidence type="ECO:0000256" key="11">
    <source>
        <dbReference type="SAM" id="SignalP"/>
    </source>
</evidence>
<feature type="region of interest" description="Disordered" evidence="9">
    <location>
        <begin position="855"/>
        <end position="919"/>
    </location>
</feature>
<feature type="compositionally biased region" description="Polar residues" evidence="9">
    <location>
        <begin position="869"/>
        <end position="897"/>
    </location>
</feature>
<evidence type="ECO:0000256" key="1">
    <source>
        <dbReference type="ARBA" id="ARBA00004141"/>
    </source>
</evidence>